<organism evidence="1">
    <name type="scientific">Rodentolepis nana</name>
    <name type="common">Dwarf tapeworm</name>
    <name type="synonym">Hymenolepis nana</name>
    <dbReference type="NCBI Taxonomy" id="102285"/>
    <lineage>
        <taxon>Eukaryota</taxon>
        <taxon>Metazoa</taxon>
        <taxon>Spiralia</taxon>
        <taxon>Lophotrochozoa</taxon>
        <taxon>Platyhelminthes</taxon>
        <taxon>Cestoda</taxon>
        <taxon>Eucestoda</taxon>
        <taxon>Cyclophyllidea</taxon>
        <taxon>Hymenolepididae</taxon>
        <taxon>Rodentolepis</taxon>
    </lineage>
</organism>
<dbReference type="WBParaSite" id="HNAJ_0001321501-mRNA-1">
    <property type="protein sequence ID" value="HNAJ_0001321501-mRNA-1"/>
    <property type="gene ID" value="HNAJ_0001321501"/>
</dbReference>
<reference evidence="1" key="1">
    <citation type="submission" date="2017-02" db="UniProtKB">
        <authorList>
            <consortium name="WormBaseParasite"/>
        </authorList>
    </citation>
    <scope>IDENTIFICATION</scope>
</reference>
<evidence type="ECO:0000313" key="1">
    <source>
        <dbReference type="WBParaSite" id="HNAJ_0001321501-mRNA-1"/>
    </source>
</evidence>
<dbReference type="AlphaFoldDB" id="A0A0R3TZB6"/>
<protein>
    <submittedName>
        <fullName evidence="1">LemA family protein</fullName>
    </submittedName>
</protein>
<proteinExistence type="predicted"/>
<accession>A0A0R3TZB6</accession>
<name>A0A0R3TZB6_RODNA</name>
<sequence>LATLPVGTKEPYGEFVSERQVVDLDAPFYF</sequence>